<keyword evidence="3" id="KW-1185">Reference proteome</keyword>
<protein>
    <submittedName>
        <fullName evidence="2">Uncharacterized protein</fullName>
    </submittedName>
</protein>
<dbReference type="OrthoDB" id="8140148at2"/>
<sequence length="85" mass="9400">MSLEKQLEARMARIELAVQRVQLFILMVTGVVAINVCLNFAEMYFPDADLWMMLGTRGGAVLIGMLLAFIAAKIIGYPLQVLARA</sequence>
<keyword evidence="1" id="KW-0472">Membrane</keyword>
<feature type="transmembrane region" description="Helical" evidence="1">
    <location>
        <begin position="21"/>
        <end position="41"/>
    </location>
</feature>
<evidence type="ECO:0000313" key="3">
    <source>
        <dbReference type="Proteomes" id="UP000248148"/>
    </source>
</evidence>
<organism evidence="2 3">
    <name type="scientific">Rhodopseudomonas faecalis</name>
    <dbReference type="NCBI Taxonomy" id="99655"/>
    <lineage>
        <taxon>Bacteria</taxon>
        <taxon>Pseudomonadati</taxon>
        <taxon>Pseudomonadota</taxon>
        <taxon>Alphaproteobacteria</taxon>
        <taxon>Hyphomicrobiales</taxon>
        <taxon>Nitrobacteraceae</taxon>
        <taxon>Rhodopseudomonas</taxon>
    </lineage>
</organism>
<dbReference type="EMBL" id="QJTI01000002">
    <property type="protein sequence ID" value="PYF04846.1"/>
    <property type="molecule type" value="Genomic_DNA"/>
</dbReference>
<gene>
    <name evidence="2" type="ORF">BJ122_10271</name>
</gene>
<dbReference type="RefSeq" id="WP_110779510.1">
    <property type="nucleotide sequence ID" value="NZ_QJTI01000002.1"/>
</dbReference>
<proteinExistence type="predicted"/>
<keyword evidence="1" id="KW-0812">Transmembrane</keyword>
<reference evidence="2 3" key="1">
    <citation type="submission" date="2018-06" db="EMBL/GenBank/DDBJ databases">
        <title>Genomic Encyclopedia of Archaeal and Bacterial Type Strains, Phase II (KMG-II): from individual species to whole genera.</title>
        <authorList>
            <person name="Goeker M."/>
        </authorList>
    </citation>
    <scope>NUCLEOTIDE SEQUENCE [LARGE SCALE GENOMIC DNA]</scope>
    <source>
        <strain evidence="2 3">JCM 11668</strain>
    </source>
</reference>
<keyword evidence="1" id="KW-1133">Transmembrane helix</keyword>
<name>A0A318TJG0_9BRAD</name>
<feature type="transmembrane region" description="Helical" evidence="1">
    <location>
        <begin position="61"/>
        <end position="79"/>
    </location>
</feature>
<comment type="caution">
    <text evidence="2">The sequence shown here is derived from an EMBL/GenBank/DDBJ whole genome shotgun (WGS) entry which is preliminary data.</text>
</comment>
<evidence type="ECO:0000256" key="1">
    <source>
        <dbReference type="SAM" id="Phobius"/>
    </source>
</evidence>
<dbReference type="AlphaFoldDB" id="A0A318TJG0"/>
<dbReference type="Proteomes" id="UP000248148">
    <property type="component" value="Unassembled WGS sequence"/>
</dbReference>
<evidence type="ECO:0000313" key="2">
    <source>
        <dbReference type="EMBL" id="PYF04846.1"/>
    </source>
</evidence>
<accession>A0A318TJG0</accession>